<sequence>MLLRTLQRADQSVYVQYRTHVWIPGTVIQGPAFSTLFQRRVVVVDFYEADGSLARRLFAEEDVRPSN</sequence>
<evidence type="ECO:0000313" key="2">
    <source>
        <dbReference type="Proteomes" id="UP001215151"/>
    </source>
</evidence>
<proteinExistence type="predicted"/>
<organism evidence="1 2">
    <name type="scientific">Trametes cubensis</name>
    <dbReference type="NCBI Taxonomy" id="1111947"/>
    <lineage>
        <taxon>Eukaryota</taxon>
        <taxon>Fungi</taxon>
        <taxon>Dikarya</taxon>
        <taxon>Basidiomycota</taxon>
        <taxon>Agaricomycotina</taxon>
        <taxon>Agaricomycetes</taxon>
        <taxon>Polyporales</taxon>
        <taxon>Polyporaceae</taxon>
        <taxon>Trametes</taxon>
    </lineage>
</organism>
<name>A0AAD7TZC2_9APHY</name>
<evidence type="ECO:0000313" key="1">
    <source>
        <dbReference type="EMBL" id="KAJ8489932.1"/>
    </source>
</evidence>
<dbReference type="AlphaFoldDB" id="A0AAD7TZC2"/>
<keyword evidence="2" id="KW-1185">Reference proteome</keyword>
<comment type="caution">
    <text evidence="1">The sequence shown here is derived from an EMBL/GenBank/DDBJ whole genome shotgun (WGS) entry which is preliminary data.</text>
</comment>
<dbReference type="EMBL" id="JAPEVG010000042">
    <property type="protein sequence ID" value="KAJ8489932.1"/>
    <property type="molecule type" value="Genomic_DNA"/>
</dbReference>
<accession>A0AAD7TZC2</accession>
<gene>
    <name evidence="1" type="ORF">ONZ51_g2644</name>
</gene>
<dbReference type="Proteomes" id="UP001215151">
    <property type="component" value="Unassembled WGS sequence"/>
</dbReference>
<reference evidence="1" key="1">
    <citation type="submission" date="2022-11" db="EMBL/GenBank/DDBJ databases">
        <title>Genome Sequence of Cubamyces cubensis.</title>
        <authorList>
            <person name="Buettner E."/>
        </authorList>
    </citation>
    <scope>NUCLEOTIDE SEQUENCE</scope>
    <source>
        <strain evidence="1">MPL-01</strain>
    </source>
</reference>
<protein>
    <submittedName>
        <fullName evidence="1">Uncharacterized protein</fullName>
    </submittedName>
</protein>